<evidence type="ECO:0000256" key="1">
    <source>
        <dbReference type="ARBA" id="ARBA00004651"/>
    </source>
</evidence>
<dbReference type="OrthoDB" id="9810662at2"/>
<dbReference type="AlphaFoldDB" id="A0A4S4B3J5"/>
<accession>A0A4S4B3J5</accession>
<dbReference type="RefSeq" id="WP_136346656.1">
    <property type="nucleotide sequence ID" value="NZ_SSOC01000001.1"/>
</dbReference>
<comment type="caution">
    <text evidence="8">The sequence shown here is derived from an EMBL/GenBank/DDBJ whole genome shotgun (WGS) entry which is preliminary data.</text>
</comment>
<dbReference type="GO" id="GO:0005886">
    <property type="term" value="C:plasma membrane"/>
    <property type="evidence" value="ECO:0007669"/>
    <property type="project" value="UniProtKB-SubCell"/>
</dbReference>
<gene>
    <name evidence="8" type="ORF">E6C76_02395</name>
</gene>
<feature type="domain" description="Type II secretion system protein GspF" evidence="7">
    <location>
        <begin position="174"/>
        <end position="301"/>
    </location>
</feature>
<keyword evidence="4 6" id="KW-1133">Transmembrane helix</keyword>
<evidence type="ECO:0000256" key="2">
    <source>
        <dbReference type="ARBA" id="ARBA00022475"/>
    </source>
</evidence>
<name>A0A4S4B3J5_9RHOO</name>
<evidence type="ECO:0000256" key="6">
    <source>
        <dbReference type="SAM" id="Phobius"/>
    </source>
</evidence>
<evidence type="ECO:0000259" key="7">
    <source>
        <dbReference type="Pfam" id="PF00482"/>
    </source>
</evidence>
<organism evidence="8 9">
    <name type="scientific">Pseudothauera nasutitermitis</name>
    <dbReference type="NCBI Taxonomy" id="2565930"/>
    <lineage>
        <taxon>Bacteria</taxon>
        <taxon>Pseudomonadati</taxon>
        <taxon>Pseudomonadota</taxon>
        <taxon>Betaproteobacteria</taxon>
        <taxon>Rhodocyclales</taxon>
        <taxon>Zoogloeaceae</taxon>
        <taxon>Pseudothauera</taxon>
    </lineage>
</organism>
<keyword evidence="5 6" id="KW-0472">Membrane</keyword>
<evidence type="ECO:0000313" key="8">
    <source>
        <dbReference type="EMBL" id="THF67247.1"/>
    </source>
</evidence>
<dbReference type="PANTHER" id="PTHR35007:SF2">
    <property type="entry name" value="PILUS ASSEMBLE PROTEIN"/>
    <property type="match status" value="1"/>
</dbReference>
<evidence type="ECO:0000313" key="9">
    <source>
        <dbReference type="Proteomes" id="UP000308430"/>
    </source>
</evidence>
<keyword evidence="3 6" id="KW-0812">Transmembrane</keyword>
<dbReference type="Proteomes" id="UP000308430">
    <property type="component" value="Unassembled WGS sequence"/>
</dbReference>
<feature type="transmembrane region" description="Helical" evidence="6">
    <location>
        <begin position="102"/>
        <end position="126"/>
    </location>
</feature>
<dbReference type="PANTHER" id="PTHR35007">
    <property type="entry name" value="INTEGRAL MEMBRANE PROTEIN-RELATED"/>
    <property type="match status" value="1"/>
</dbReference>
<dbReference type="InterPro" id="IPR018076">
    <property type="entry name" value="T2SS_GspF_dom"/>
</dbReference>
<proteinExistence type="predicted"/>
<feature type="transmembrane region" description="Helical" evidence="6">
    <location>
        <begin position="132"/>
        <end position="155"/>
    </location>
</feature>
<feature type="transmembrane region" description="Helical" evidence="6">
    <location>
        <begin position="287"/>
        <end position="307"/>
    </location>
</feature>
<evidence type="ECO:0000256" key="3">
    <source>
        <dbReference type="ARBA" id="ARBA00022692"/>
    </source>
</evidence>
<dbReference type="EMBL" id="SSOC01000001">
    <property type="protein sequence ID" value="THF67247.1"/>
    <property type="molecule type" value="Genomic_DNA"/>
</dbReference>
<dbReference type="Pfam" id="PF00482">
    <property type="entry name" value="T2SSF"/>
    <property type="match status" value="1"/>
</dbReference>
<keyword evidence="2" id="KW-1003">Cell membrane</keyword>
<sequence>MDAPFSDPLVQALLFLCAAGLVLTLLLLRAELRRNPLRERLASGAAQRELEIVADGIIHEHRPLPPFLRALAAFGEPLAGGDADRAKLQRLLGTAGLRNPEALGLLMVAKYGCGLVLVAAALWGLVGPAGRFGATGLAVGLTALFVGTTLPELLVKIRAGRRHEALTRSMPDALDLMVICAEAGLPFPRILKVVARELALSAPAMADELAYTSAELQLLPDRARALRHLAERTQVGAVESMVGSLIQAERYGTPLAQALRTIADESRSTLILSLEEKAGKLPAQLSLPLMTLILPPVVAVVATPALMRVVRTLMQ</sequence>
<feature type="transmembrane region" description="Helical" evidence="6">
    <location>
        <begin position="12"/>
        <end position="30"/>
    </location>
</feature>
<evidence type="ECO:0000256" key="5">
    <source>
        <dbReference type="ARBA" id="ARBA00023136"/>
    </source>
</evidence>
<reference evidence="8 9" key="1">
    <citation type="submission" date="2019-04" db="EMBL/GenBank/DDBJ databases">
        <title>Azoarcus nasutitermitis sp. nov. isolated from termite nest.</title>
        <authorList>
            <person name="Lin S.-Y."/>
            <person name="Hameed A."/>
            <person name="Hsu Y.-H."/>
            <person name="Young C.-C."/>
        </authorList>
    </citation>
    <scope>NUCLEOTIDE SEQUENCE [LARGE SCALE GENOMIC DNA]</scope>
    <source>
        <strain evidence="8 9">CC-YHH838</strain>
    </source>
</reference>
<comment type="subcellular location">
    <subcellularLocation>
        <location evidence="1">Cell membrane</location>
        <topology evidence="1">Multi-pass membrane protein</topology>
    </subcellularLocation>
</comment>
<evidence type="ECO:0000256" key="4">
    <source>
        <dbReference type="ARBA" id="ARBA00022989"/>
    </source>
</evidence>
<keyword evidence="9" id="KW-1185">Reference proteome</keyword>
<protein>
    <submittedName>
        <fullName evidence="8">Type II secretion system F family protein</fullName>
    </submittedName>
</protein>